<evidence type="ECO:0000313" key="1">
    <source>
        <dbReference type="EMBL" id="CAH2099834.1"/>
    </source>
</evidence>
<reference evidence="1" key="1">
    <citation type="submission" date="2022-03" db="EMBL/GenBank/DDBJ databases">
        <authorList>
            <person name="Tunstrom K."/>
        </authorList>
    </citation>
    <scope>NUCLEOTIDE SEQUENCE</scope>
</reference>
<protein>
    <submittedName>
        <fullName evidence="1">Uncharacterized protein</fullName>
    </submittedName>
</protein>
<organism evidence="1 2">
    <name type="scientific">Euphydryas editha</name>
    <name type="common">Edith's checkerspot</name>
    <dbReference type="NCBI Taxonomy" id="104508"/>
    <lineage>
        <taxon>Eukaryota</taxon>
        <taxon>Metazoa</taxon>
        <taxon>Ecdysozoa</taxon>
        <taxon>Arthropoda</taxon>
        <taxon>Hexapoda</taxon>
        <taxon>Insecta</taxon>
        <taxon>Pterygota</taxon>
        <taxon>Neoptera</taxon>
        <taxon>Endopterygota</taxon>
        <taxon>Lepidoptera</taxon>
        <taxon>Glossata</taxon>
        <taxon>Ditrysia</taxon>
        <taxon>Papilionoidea</taxon>
        <taxon>Nymphalidae</taxon>
        <taxon>Nymphalinae</taxon>
        <taxon>Euphydryas</taxon>
    </lineage>
</organism>
<dbReference type="Proteomes" id="UP001153954">
    <property type="component" value="Unassembled WGS sequence"/>
</dbReference>
<accession>A0AAU9UQF6</accession>
<gene>
    <name evidence="1" type="ORF">EEDITHA_LOCUS14760</name>
</gene>
<comment type="caution">
    <text evidence="1">The sequence shown here is derived from an EMBL/GenBank/DDBJ whole genome shotgun (WGS) entry which is preliminary data.</text>
</comment>
<dbReference type="AlphaFoldDB" id="A0AAU9UQF6"/>
<sequence>MSEEAGNQPSTSSGKTESLKFIKRNGGLVLMRAGYQYTIKMEKQKWMYSGYLQIKDGNISNEKSHN</sequence>
<evidence type="ECO:0000313" key="2">
    <source>
        <dbReference type="Proteomes" id="UP001153954"/>
    </source>
</evidence>
<keyword evidence="2" id="KW-1185">Reference proteome</keyword>
<dbReference type="EMBL" id="CAKOGL010000022">
    <property type="protein sequence ID" value="CAH2099834.1"/>
    <property type="molecule type" value="Genomic_DNA"/>
</dbReference>
<name>A0AAU9UQF6_EUPED</name>
<proteinExistence type="predicted"/>